<dbReference type="InterPro" id="IPR050833">
    <property type="entry name" value="Poly_Biosynth_Transport"/>
</dbReference>
<dbReference type="EMBL" id="CP051128">
    <property type="protein sequence ID" value="QIZ05641.1"/>
    <property type="molecule type" value="Genomic_DNA"/>
</dbReference>
<keyword evidence="4 7" id="KW-0812">Transmembrane</keyword>
<accession>A0A6H1NX30</accession>
<evidence type="ECO:0000256" key="6">
    <source>
        <dbReference type="ARBA" id="ARBA00023136"/>
    </source>
</evidence>
<comment type="similarity">
    <text evidence="2">Belongs to the polysaccharide synthase family.</text>
</comment>
<evidence type="ECO:0000256" key="5">
    <source>
        <dbReference type="ARBA" id="ARBA00022989"/>
    </source>
</evidence>
<feature type="transmembrane region" description="Helical" evidence="7">
    <location>
        <begin position="45"/>
        <end position="64"/>
    </location>
</feature>
<organism evidence="8 9">
    <name type="scientific">Priestia megaterium</name>
    <name type="common">Bacillus megaterium</name>
    <dbReference type="NCBI Taxonomy" id="1404"/>
    <lineage>
        <taxon>Bacteria</taxon>
        <taxon>Bacillati</taxon>
        <taxon>Bacillota</taxon>
        <taxon>Bacilli</taxon>
        <taxon>Bacillales</taxon>
        <taxon>Bacillaceae</taxon>
        <taxon>Priestia</taxon>
    </lineage>
</organism>
<keyword evidence="5 7" id="KW-1133">Transmembrane helix</keyword>
<evidence type="ECO:0000313" key="8">
    <source>
        <dbReference type="EMBL" id="QIZ05641.1"/>
    </source>
</evidence>
<feature type="transmembrane region" description="Helical" evidence="7">
    <location>
        <begin position="151"/>
        <end position="169"/>
    </location>
</feature>
<keyword evidence="3" id="KW-1003">Cell membrane</keyword>
<protein>
    <submittedName>
        <fullName evidence="8">Lipopolysaccharide biosynthesis protein</fullName>
    </submittedName>
</protein>
<feature type="transmembrane region" description="Helical" evidence="7">
    <location>
        <begin position="299"/>
        <end position="321"/>
    </location>
</feature>
<reference evidence="8 9" key="2">
    <citation type="submission" date="2020-04" db="EMBL/GenBank/DDBJ databases">
        <authorList>
            <person name="Fomenkov A."/>
            <person name="Anton B.P."/>
            <person name="Roberts R.J."/>
        </authorList>
    </citation>
    <scope>NUCLEOTIDE SEQUENCE [LARGE SCALE GENOMIC DNA]</scope>
    <source>
        <strain evidence="8 9">S2</strain>
    </source>
</reference>
<reference evidence="8 9" key="1">
    <citation type="submission" date="2020-04" db="EMBL/GenBank/DDBJ databases">
        <title>Genome-Wide Identification of 5-Methylcytosine Sites in Bacterial Genomes By High-Throughput Sequencing of MspJI Restriction Fragments.</title>
        <authorList>
            <person name="Wu V."/>
        </authorList>
    </citation>
    <scope>NUCLEOTIDE SEQUENCE [LARGE SCALE GENOMIC DNA]</scope>
    <source>
        <strain evidence="8 9">S2</strain>
    </source>
</reference>
<feature type="transmembrane region" description="Helical" evidence="7">
    <location>
        <begin position="422"/>
        <end position="441"/>
    </location>
</feature>
<dbReference type="PANTHER" id="PTHR30250">
    <property type="entry name" value="PST FAMILY PREDICTED COLANIC ACID TRANSPORTER"/>
    <property type="match status" value="1"/>
</dbReference>
<dbReference type="Proteomes" id="UP000501868">
    <property type="component" value="Chromosome"/>
</dbReference>
<feature type="transmembrane region" description="Helical" evidence="7">
    <location>
        <begin position="360"/>
        <end position="380"/>
    </location>
</feature>
<evidence type="ECO:0000313" key="9">
    <source>
        <dbReference type="Proteomes" id="UP000501868"/>
    </source>
</evidence>
<feature type="transmembrane region" description="Helical" evidence="7">
    <location>
        <begin position="119"/>
        <end position="139"/>
    </location>
</feature>
<feature type="transmembrane region" description="Helical" evidence="7">
    <location>
        <begin position="259"/>
        <end position="279"/>
    </location>
</feature>
<dbReference type="AlphaFoldDB" id="A0A6H1NX30"/>
<comment type="subcellular location">
    <subcellularLocation>
        <location evidence="1">Cell membrane</location>
        <topology evidence="1">Multi-pass membrane protein</topology>
    </subcellularLocation>
</comment>
<evidence type="ECO:0000256" key="7">
    <source>
        <dbReference type="SAM" id="Phobius"/>
    </source>
</evidence>
<dbReference type="CDD" id="cd13127">
    <property type="entry name" value="MATE_tuaB_like"/>
    <property type="match status" value="1"/>
</dbReference>
<proteinExistence type="inferred from homology"/>
<feature type="transmembrane region" description="Helical" evidence="7">
    <location>
        <begin position="327"/>
        <end position="348"/>
    </location>
</feature>
<sequence>MSSSIGVKIGKATRWSAITEIMAKVIVPISNMLLARLLVPEMFGVVATVSMVISFTELFTDAGFQKYLVQHEFNNKEELNKATNVAFWTNIAISVFLWIIIVIFSKGIAVIVGNAGKELAIVIACLGLPITAFSSIQNARFKREFDYKTLFNVRMFAILIPFFVTIPLALITRSYWAIIIGSLAVNFSNAVILTIRSEWKPSMFFDFTILKNMFQFSMWSMFESILVWLINWGDILIVSSILSSHYLGLYTTSMSTVNSIIGVVSAAMVPVLLSSLSRLQKDPQQFKDLYYRFSKLSSILLIPMGIGLFLYRDLVVSILLGNAWSEAAAFVGIWGLISAFGILFNSYNGTACIAMGKPKISVIVQILQIIVIIPAVYISVNISYDSLTYTRALVRIEGMLIYIFVVWKLFRISFFRIIKDSLPVIISSGVMALAGVIFVNYSNSELVSMVSILGCVVIYFTVLMIFPSMRLEIRPYVIKMGKIVGLK</sequence>
<feature type="transmembrane region" description="Helical" evidence="7">
    <location>
        <begin position="85"/>
        <end position="113"/>
    </location>
</feature>
<gene>
    <name evidence="8" type="ORF">HFZ78_01860</name>
</gene>
<feature type="transmembrane region" description="Helical" evidence="7">
    <location>
        <begin position="216"/>
        <end position="239"/>
    </location>
</feature>
<dbReference type="Pfam" id="PF13440">
    <property type="entry name" value="Polysacc_synt_3"/>
    <property type="match status" value="1"/>
</dbReference>
<feature type="transmembrane region" description="Helical" evidence="7">
    <location>
        <begin position="447"/>
        <end position="466"/>
    </location>
</feature>
<evidence type="ECO:0000256" key="3">
    <source>
        <dbReference type="ARBA" id="ARBA00022475"/>
    </source>
</evidence>
<evidence type="ECO:0000256" key="2">
    <source>
        <dbReference type="ARBA" id="ARBA00007430"/>
    </source>
</evidence>
<keyword evidence="6 7" id="KW-0472">Membrane</keyword>
<dbReference type="GO" id="GO:0005886">
    <property type="term" value="C:plasma membrane"/>
    <property type="evidence" value="ECO:0007669"/>
    <property type="project" value="UniProtKB-SubCell"/>
</dbReference>
<evidence type="ECO:0000256" key="4">
    <source>
        <dbReference type="ARBA" id="ARBA00022692"/>
    </source>
</evidence>
<name>A0A6H1NX30_PRIMG</name>
<feature type="transmembrane region" description="Helical" evidence="7">
    <location>
        <begin position="175"/>
        <end position="195"/>
    </location>
</feature>
<evidence type="ECO:0000256" key="1">
    <source>
        <dbReference type="ARBA" id="ARBA00004651"/>
    </source>
</evidence>
<dbReference type="PANTHER" id="PTHR30250:SF10">
    <property type="entry name" value="LIPOPOLYSACCHARIDE BIOSYNTHESIS PROTEIN WZXC"/>
    <property type="match status" value="1"/>
</dbReference>
<feature type="transmembrane region" description="Helical" evidence="7">
    <location>
        <begin position="392"/>
        <end position="410"/>
    </location>
</feature>